<protein>
    <submittedName>
        <fullName evidence="1">Uncharacterized protein</fullName>
    </submittedName>
</protein>
<dbReference type="EMBL" id="UINC01204040">
    <property type="protein sequence ID" value="SVE24577.1"/>
    <property type="molecule type" value="Genomic_DNA"/>
</dbReference>
<proteinExistence type="predicted"/>
<reference evidence="1" key="1">
    <citation type="submission" date="2018-05" db="EMBL/GenBank/DDBJ databases">
        <authorList>
            <person name="Lanie J.A."/>
            <person name="Ng W.-L."/>
            <person name="Kazmierczak K.M."/>
            <person name="Andrzejewski T.M."/>
            <person name="Davidsen T.M."/>
            <person name="Wayne K.J."/>
            <person name="Tettelin H."/>
            <person name="Glass J.I."/>
            <person name="Rusch D."/>
            <person name="Podicherti R."/>
            <person name="Tsui H.-C.T."/>
            <person name="Winkler M.E."/>
        </authorList>
    </citation>
    <scope>NUCLEOTIDE SEQUENCE</scope>
</reference>
<sequence>VHAREFSDQSFRNDFYKTAPKLCSGPPCPSQFQTNRLYENGESTREDGVNLGDLIRNKFSIKYISGKKIKPYISGELFHLFNTANNSFDEYRASFGIEVNLPRKNSINLFYIFKKEGLSKSRQDKI</sequence>
<dbReference type="Pfam" id="PF10677">
    <property type="entry name" value="DUF2490"/>
    <property type="match status" value="1"/>
</dbReference>
<accession>A0A383BWP3</accession>
<feature type="non-terminal residue" evidence="1">
    <location>
        <position position="1"/>
    </location>
</feature>
<name>A0A383BWP3_9ZZZZ</name>
<gene>
    <name evidence="1" type="ORF">METZ01_LOCUS477431</name>
</gene>
<dbReference type="InterPro" id="IPR019619">
    <property type="entry name" value="DUF2490"/>
</dbReference>
<feature type="non-terminal residue" evidence="1">
    <location>
        <position position="126"/>
    </location>
</feature>
<organism evidence="1">
    <name type="scientific">marine metagenome</name>
    <dbReference type="NCBI Taxonomy" id="408172"/>
    <lineage>
        <taxon>unclassified sequences</taxon>
        <taxon>metagenomes</taxon>
        <taxon>ecological metagenomes</taxon>
    </lineage>
</organism>
<dbReference type="AlphaFoldDB" id="A0A383BWP3"/>
<evidence type="ECO:0000313" key="1">
    <source>
        <dbReference type="EMBL" id="SVE24577.1"/>
    </source>
</evidence>